<protein>
    <recommendedName>
        <fullName evidence="4">DUF1236 domain-containing protein</fullName>
    </recommendedName>
</protein>
<sequence length="206" mass="22803">MKTLKTLIGAAAIVALGAFAFTPPADARTPGHQRHGYGYHHHYRHDHRYRHGHRYRGPRVSIGFSAPILPFGHMSLAVGGRPYYYHSGYFYRPAPAGYVVVSAPLGASVMSLPASAVRLEIGGATYYQYADAYYQWHPASRGYVVVPPPVTVASTSSDYTPGEVVETLPPGYTAEIVNGVQYYRYGSDYFLPTQRDGREVYVVVRI</sequence>
<reference evidence="2 3" key="1">
    <citation type="submission" date="2020-08" db="EMBL/GenBank/DDBJ databases">
        <title>Genomic Encyclopedia of Type Strains, Phase III (KMG-III): the genomes of soil and plant-associated and newly described type strains.</title>
        <authorList>
            <person name="Whitman W."/>
        </authorList>
    </citation>
    <scope>NUCLEOTIDE SEQUENCE [LARGE SCALE GENOMIC DNA]</scope>
    <source>
        <strain evidence="2 3">CECT 8799</strain>
    </source>
</reference>
<organism evidence="2 3">
    <name type="scientific">Microbulbifer rhizosphaerae</name>
    <dbReference type="NCBI Taxonomy" id="1562603"/>
    <lineage>
        <taxon>Bacteria</taxon>
        <taxon>Pseudomonadati</taxon>
        <taxon>Pseudomonadota</taxon>
        <taxon>Gammaproteobacteria</taxon>
        <taxon>Cellvibrionales</taxon>
        <taxon>Microbulbiferaceae</taxon>
        <taxon>Microbulbifer</taxon>
    </lineage>
</organism>
<accession>A0A7W4ZCL4</accession>
<feature type="signal peptide" evidence="1">
    <location>
        <begin position="1"/>
        <end position="27"/>
    </location>
</feature>
<keyword evidence="3" id="KW-1185">Reference proteome</keyword>
<dbReference type="InterPro" id="IPR045398">
    <property type="entry name" value="DUF6515"/>
</dbReference>
<dbReference type="EMBL" id="JACHWZ010000035">
    <property type="protein sequence ID" value="MBB3063554.1"/>
    <property type="molecule type" value="Genomic_DNA"/>
</dbReference>
<evidence type="ECO:0000313" key="2">
    <source>
        <dbReference type="EMBL" id="MBB3063554.1"/>
    </source>
</evidence>
<gene>
    <name evidence="2" type="ORF">FHS09_004413</name>
</gene>
<keyword evidence="1" id="KW-0732">Signal</keyword>
<dbReference type="RefSeq" id="WP_183463838.1">
    <property type="nucleotide sequence ID" value="NZ_JACHWZ010000035.1"/>
</dbReference>
<name>A0A7W4ZCL4_9GAMM</name>
<evidence type="ECO:0000256" key="1">
    <source>
        <dbReference type="SAM" id="SignalP"/>
    </source>
</evidence>
<comment type="caution">
    <text evidence="2">The sequence shown here is derived from an EMBL/GenBank/DDBJ whole genome shotgun (WGS) entry which is preliminary data.</text>
</comment>
<dbReference type="AlphaFoldDB" id="A0A7W4ZCL4"/>
<evidence type="ECO:0008006" key="4">
    <source>
        <dbReference type="Google" id="ProtNLM"/>
    </source>
</evidence>
<proteinExistence type="predicted"/>
<evidence type="ECO:0000313" key="3">
    <source>
        <dbReference type="Proteomes" id="UP000535937"/>
    </source>
</evidence>
<dbReference type="Proteomes" id="UP000535937">
    <property type="component" value="Unassembled WGS sequence"/>
</dbReference>
<feature type="chain" id="PRO_5030893516" description="DUF1236 domain-containing protein" evidence="1">
    <location>
        <begin position="28"/>
        <end position="206"/>
    </location>
</feature>
<dbReference type="Pfam" id="PF20125">
    <property type="entry name" value="DUF6515"/>
    <property type="match status" value="1"/>
</dbReference>